<evidence type="ECO:0000256" key="1">
    <source>
        <dbReference type="ARBA" id="ARBA00004651"/>
    </source>
</evidence>
<dbReference type="PANTHER" id="PTHR23517:SF13">
    <property type="entry name" value="MAJOR FACILITATOR SUPERFAMILY MFS_1"/>
    <property type="match status" value="1"/>
</dbReference>
<evidence type="ECO:0000256" key="6">
    <source>
        <dbReference type="ARBA" id="ARBA00023136"/>
    </source>
</evidence>
<evidence type="ECO:0000256" key="2">
    <source>
        <dbReference type="ARBA" id="ARBA00022448"/>
    </source>
</evidence>
<dbReference type="RefSeq" id="WP_154759208.1">
    <property type="nucleotide sequence ID" value="NZ_WMBA01000043.1"/>
</dbReference>
<dbReference type="InterPro" id="IPR011701">
    <property type="entry name" value="MFS"/>
</dbReference>
<name>A0A6N7Z4K0_9PSEU</name>
<feature type="transmembrane region" description="Helical" evidence="7">
    <location>
        <begin position="55"/>
        <end position="78"/>
    </location>
</feature>
<keyword evidence="4 7" id="KW-0812">Transmembrane</keyword>
<evidence type="ECO:0000313" key="9">
    <source>
        <dbReference type="EMBL" id="MTD57063.1"/>
    </source>
</evidence>
<reference evidence="9 10" key="1">
    <citation type="submission" date="2019-11" db="EMBL/GenBank/DDBJ databases">
        <title>Draft genome of Amycolatopsis RM579.</title>
        <authorList>
            <person name="Duangmal K."/>
            <person name="Mingma R."/>
        </authorList>
    </citation>
    <scope>NUCLEOTIDE SEQUENCE [LARGE SCALE GENOMIC DNA]</scope>
    <source>
        <strain evidence="9 10">RM579</strain>
    </source>
</reference>
<comment type="caution">
    <text evidence="9">The sequence shown here is derived from an EMBL/GenBank/DDBJ whole genome shotgun (WGS) entry which is preliminary data.</text>
</comment>
<dbReference type="AlphaFoldDB" id="A0A6N7Z4K0"/>
<evidence type="ECO:0000259" key="8">
    <source>
        <dbReference type="PROSITE" id="PS50850"/>
    </source>
</evidence>
<dbReference type="PANTHER" id="PTHR23517">
    <property type="entry name" value="RESISTANCE PROTEIN MDTM, PUTATIVE-RELATED-RELATED"/>
    <property type="match status" value="1"/>
</dbReference>
<evidence type="ECO:0000256" key="3">
    <source>
        <dbReference type="ARBA" id="ARBA00022475"/>
    </source>
</evidence>
<proteinExistence type="predicted"/>
<organism evidence="9 10">
    <name type="scientific">Amycolatopsis pithecellobii</name>
    <dbReference type="NCBI Taxonomy" id="664692"/>
    <lineage>
        <taxon>Bacteria</taxon>
        <taxon>Bacillati</taxon>
        <taxon>Actinomycetota</taxon>
        <taxon>Actinomycetes</taxon>
        <taxon>Pseudonocardiales</taxon>
        <taxon>Pseudonocardiaceae</taxon>
        <taxon>Amycolatopsis</taxon>
    </lineage>
</organism>
<dbReference type="SUPFAM" id="SSF103473">
    <property type="entry name" value="MFS general substrate transporter"/>
    <property type="match status" value="1"/>
</dbReference>
<keyword evidence="6 7" id="KW-0472">Membrane</keyword>
<keyword evidence="5 7" id="KW-1133">Transmembrane helix</keyword>
<sequence length="407" mass="41563">MTTIDTAAKLPVWRAGNSRTHGRGFWLVAYTFAVTMAFSTVPAPLYVLYQAKDGFGSFTLTVVFAAYALGVIASLFLAGHISDWVGRRNVLVPAVLINVLAAVMFLTWSSVPALLAARFLSGLGVGALTATATAHLTELHLAARPGASRGRADLVATAANLGGLGVGPLVAGALAQYAGDPLHVPYLVFQALMLLGAVVLVLVPETVEATPVKYRPQRLSVPRAARGRFFAAGAAALAEFAVFGLFVSLAPAFLANVLHQHSHVLAGAVSFAVFAAATGAQILLSRAGVRRQLSIGFGLLVSGIVLMTVAVQLPSLVLFVIAGVLAGGGAGAAFKGSVSIVLSIAMPEARGEALAGLFLAAYVGLAGPVLALGLATQLISLQAALAGFAALLLVILALVGRRLFAAA</sequence>
<protein>
    <submittedName>
        <fullName evidence="9">MFS transporter</fullName>
    </submittedName>
</protein>
<feature type="transmembrane region" description="Helical" evidence="7">
    <location>
        <begin position="154"/>
        <end position="175"/>
    </location>
</feature>
<dbReference type="InterPro" id="IPR036259">
    <property type="entry name" value="MFS_trans_sf"/>
</dbReference>
<keyword evidence="3" id="KW-1003">Cell membrane</keyword>
<feature type="transmembrane region" description="Helical" evidence="7">
    <location>
        <begin position="354"/>
        <end position="375"/>
    </location>
</feature>
<dbReference type="GO" id="GO:0022857">
    <property type="term" value="F:transmembrane transporter activity"/>
    <property type="evidence" value="ECO:0007669"/>
    <property type="project" value="InterPro"/>
</dbReference>
<accession>A0A6N7Z4K0</accession>
<feature type="transmembrane region" description="Helical" evidence="7">
    <location>
        <begin position="24"/>
        <end position="49"/>
    </location>
</feature>
<dbReference type="OrthoDB" id="3177957at2"/>
<dbReference type="Pfam" id="PF07690">
    <property type="entry name" value="MFS_1"/>
    <property type="match status" value="1"/>
</dbReference>
<feature type="transmembrane region" description="Helical" evidence="7">
    <location>
        <begin position="293"/>
        <end position="311"/>
    </location>
</feature>
<evidence type="ECO:0000256" key="5">
    <source>
        <dbReference type="ARBA" id="ARBA00022989"/>
    </source>
</evidence>
<feature type="transmembrane region" description="Helical" evidence="7">
    <location>
        <begin position="115"/>
        <end position="134"/>
    </location>
</feature>
<feature type="transmembrane region" description="Helical" evidence="7">
    <location>
        <begin position="90"/>
        <end position="109"/>
    </location>
</feature>
<feature type="domain" description="Major facilitator superfamily (MFS) profile" evidence="8">
    <location>
        <begin position="1"/>
        <end position="407"/>
    </location>
</feature>
<dbReference type="InterPro" id="IPR020846">
    <property type="entry name" value="MFS_dom"/>
</dbReference>
<dbReference type="Proteomes" id="UP000440096">
    <property type="component" value="Unassembled WGS sequence"/>
</dbReference>
<feature type="transmembrane region" description="Helical" evidence="7">
    <location>
        <begin position="317"/>
        <end position="342"/>
    </location>
</feature>
<dbReference type="PROSITE" id="PS50850">
    <property type="entry name" value="MFS"/>
    <property type="match status" value="1"/>
</dbReference>
<evidence type="ECO:0000256" key="7">
    <source>
        <dbReference type="SAM" id="Phobius"/>
    </source>
</evidence>
<feature type="transmembrane region" description="Helical" evidence="7">
    <location>
        <begin position="381"/>
        <end position="399"/>
    </location>
</feature>
<comment type="subcellular location">
    <subcellularLocation>
        <location evidence="1">Cell membrane</location>
        <topology evidence="1">Multi-pass membrane protein</topology>
    </subcellularLocation>
</comment>
<keyword evidence="10" id="KW-1185">Reference proteome</keyword>
<feature type="transmembrane region" description="Helical" evidence="7">
    <location>
        <begin position="264"/>
        <end position="284"/>
    </location>
</feature>
<evidence type="ECO:0000313" key="10">
    <source>
        <dbReference type="Proteomes" id="UP000440096"/>
    </source>
</evidence>
<keyword evidence="2" id="KW-0813">Transport</keyword>
<feature type="transmembrane region" description="Helical" evidence="7">
    <location>
        <begin position="228"/>
        <end position="252"/>
    </location>
</feature>
<dbReference type="GO" id="GO:0005886">
    <property type="term" value="C:plasma membrane"/>
    <property type="evidence" value="ECO:0007669"/>
    <property type="project" value="UniProtKB-SubCell"/>
</dbReference>
<feature type="transmembrane region" description="Helical" evidence="7">
    <location>
        <begin position="187"/>
        <end position="207"/>
    </location>
</feature>
<gene>
    <name evidence="9" type="ORF">GKO32_24250</name>
</gene>
<evidence type="ECO:0000256" key="4">
    <source>
        <dbReference type="ARBA" id="ARBA00022692"/>
    </source>
</evidence>
<dbReference type="InterPro" id="IPR050171">
    <property type="entry name" value="MFS_Transporters"/>
</dbReference>
<dbReference type="Gene3D" id="1.20.1250.20">
    <property type="entry name" value="MFS general substrate transporter like domains"/>
    <property type="match status" value="1"/>
</dbReference>
<dbReference type="EMBL" id="WMBA01000043">
    <property type="protein sequence ID" value="MTD57063.1"/>
    <property type="molecule type" value="Genomic_DNA"/>
</dbReference>